<feature type="region of interest" description="Disordered" evidence="4">
    <location>
        <begin position="1"/>
        <end position="23"/>
    </location>
</feature>
<dbReference type="GO" id="GO:0003700">
    <property type="term" value="F:DNA-binding transcription factor activity"/>
    <property type="evidence" value="ECO:0007669"/>
    <property type="project" value="InterPro"/>
</dbReference>
<dbReference type="InterPro" id="IPR036388">
    <property type="entry name" value="WH-like_DNA-bd_sf"/>
</dbReference>
<protein>
    <submittedName>
        <fullName evidence="6">Transcriptional regulator, GntR family</fullName>
    </submittedName>
</protein>
<feature type="domain" description="HTH gntR-type" evidence="5">
    <location>
        <begin position="27"/>
        <end position="94"/>
    </location>
</feature>
<name>A0A1M7ZQY6_9HYPH</name>
<keyword evidence="1" id="KW-0805">Transcription regulation</keyword>
<dbReference type="Gene3D" id="1.10.10.10">
    <property type="entry name" value="Winged helix-like DNA-binding domain superfamily/Winged helix DNA-binding domain"/>
    <property type="match status" value="1"/>
</dbReference>
<dbReference type="GO" id="GO:0003677">
    <property type="term" value="F:DNA binding"/>
    <property type="evidence" value="ECO:0007669"/>
    <property type="project" value="UniProtKB-KW"/>
</dbReference>
<reference evidence="6 7" key="1">
    <citation type="submission" date="2016-12" db="EMBL/GenBank/DDBJ databases">
        <authorList>
            <person name="Song W.-J."/>
            <person name="Kurnit D.M."/>
        </authorList>
    </citation>
    <scope>NUCLEOTIDE SEQUENCE [LARGE SCALE GENOMIC DNA]</scope>
    <source>
        <strain evidence="6 7">DSM 19599</strain>
    </source>
</reference>
<dbReference type="STRING" id="1123029.SAMN02745172_03892"/>
<dbReference type="Pfam" id="PF00392">
    <property type="entry name" value="GntR"/>
    <property type="match status" value="1"/>
</dbReference>
<organism evidence="6 7">
    <name type="scientific">Pseudoxanthobacter soli DSM 19599</name>
    <dbReference type="NCBI Taxonomy" id="1123029"/>
    <lineage>
        <taxon>Bacteria</taxon>
        <taxon>Pseudomonadati</taxon>
        <taxon>Pseudomonadota</taxon>
        <taxon>Alphaproteobacteria</taxon>
        <taxon>Hyphomicrobiales</taxon>
        <taxon>Segnochrobactraceae</taxon>
        <taxon>Pseudoxanthobacter</taxon>
    </lineage>
</organism>
<dbReference type="AlphaFoldDB" id="A0A1M7ZQY6"/>
<dbReference type="Gene3D" id="1.20.120.530">
    <property type="entry name" value="GntR ligand-binding domain-like"/>
    <property type="match status" value="1"/>
</dbReference>
<dbReference type="SMART" id="SM00895">
    <property type="entry name" value="FCD"/>
    <property type="match status" value="1"/>
</dbReference>
<dbReference type="PANTHER" id="PTHR43537">
    <property type="entry name" value="TRANSCRIPTIONAL REGULATOR, GNTR FAMILY"/>
    <property type="match status" value="1"/>
</dbReference>
<evidence type="ECO:0000313" key="7">
    <source>
        <dbReference type="Proteomes" id="UP000186406"/>
    </source>
</evidence>
<dbReference type="PROSITE" id="PS50949">
    <property type="entry name" value="HTH_GNTR"/>
    <property type="match status" value="1"/>
</dbReference>
<gene>
    <name evidence="6" type="ORF">SAMN02745172_03892</name>
</gene>
<dbReference type="OrthoDB" id="8066003at2"/>
<proteinExistence type="predicted"/>
<evidence type="ECO:0000313" key="6">
    <source>
        <dbReference type="EMBL" id="SHO67219.1"/>
    </source>
</evidence>
<dbReference type="Proteomes" id="UP000186406">
    <property type="component" value="Unassembled WGS sequence"/>
</dbReference>
<accession>A0A1M7ZQY6</accession>
<dbReference type="SUPFAM" id="SSF46785">
    <property type="entry name" value="Winged helix' DNA-binding domain"/>
    <property type="match status" value="2"/>
</dbReference>
<dbReference type="EMBL" id="FRXO01000011">
    <property type="protein sequence ID" value="SHO67219.1"/>
    <property type="molecule type" value="Genomic_DNA"/>
</dbReference>
<sequence length="351" mass="37511">MDEGVTGEAEGGTAAGDGPAPAFERDGPAYATIAGVLRGAIAIGALGMGTVLLEGPLAALFGSSRSPIKQALALLAQEGLVSRFDGRGMMVGDGGAPPNRVPVTAAMLGLDAADGENGGKVGSWQNAGRKLYYDVERALILRSVFGRFRVNELALARHFGVGRTVARDVLMQAQAAGIIAKDDKSHWYLVPLDADRFNDLYELRELLEPVAIRSAAGHVPPAELTAMAARLEAVNAAYPRLDVAELDVLETDLHVRCIGYGRNSEILEALRRARCLLVAGKHIQAALSHDRHIDPFMDEHLDIIRALMETDGERAAGGLLHHLSASRQKAMERLDAFHAVNAIEPVPYIHD</sequence>
<evidence type="ECO:0000256" key="1">
    <source>
        <dbReference type="ARBA" id="ARBA00023015"/>
    </source>
</evidence>
<keyword evidence="7" id="KW-1185">Reference proteome</keyword>
<keyword evidence="3" id="KW-0804">Transcription</keyword>
<dbReference type="SUPFAM" id="SSF48008">
    <property type="entry name" value="GntR ligand-binding domain-like"/>
    <property type="match status" value="1"/>
</dbReference>
<evidence type="ECO:0000256" key="3">
    <source>
        <dbReference type="ARBA" id="ARBA00023163"/>
    </source>
</evidence>
<dbReference type="InterPro" id="IPR008920">
    <property type="entry name" value="TF_FadR/GntR_C"/>
</dbReference>
<evidence type="ECO:0000259" key="5">
    <source>
        <dbReference type="PROSITE" id="PS50949"/>
    </source>
</evidence>
<dbReference type="RefSeq" id="WP_084564962.1">
    <property type="nucleotide sequence ID" value="NZ_FRXO01000011.1"/>
</dbReference>
<dbReference type="PANTHER" id="PTHR43537:SF45">
    <property type="entry name" value="GNTR FAMILY REGULATORY PROTEIN"/>
    <property type="match status" value="1"/>
</dbReference>
<dbReference type="SMART" id="SM00345">
    <property type="entry name" value="HTH_GNTR"/>
    <property type="match status" value="1"/>
</dbReference>
<dbReference type="InterPro" id="IPR011711">
    <property type="entry name" value="GntR_C"/>
</dbReference>
<keyword evidence="2" id="KW-0238">DNA-binding</keyword>
<dbReference type="InterPro" id="IPR000524">
    <property type="entry name" value="Tscrpt_reg_HTH_GntR"/>
</dbReference>
<evidence type="ECO:0000256" key="2">
    <source>
        <dbReference type="ARBA" id="ARBA00023125"/>
    </source>
</evidence>
<dbReference type="InterPro" id="IPR036390">
    <property type="entry name" value="WH_DNA-bd_sf"/>
</dbReference>
<evidence type="ECO:0000256" key="4">
    <source>
        <dbReference type="SAM" id="MobiDB-lite"/>
    </source>
</evidence>
<dbReference type="Pfam" id="PF07729">
    <property type="entry name" value="FCD"/>
    <property type="match status" value="1"/>
</dbReference>